<dbReference type="InterPro" id="IPR040404">
    <property type="entry name" value="Phylloplanin-like"/>
</dbReference>
<dbReference type="PANTHER" id="PTHR34458:SF11">
    <property type="entry name" value="MD-2-RELATED LIPID-RECOGNITION DOMAIN-CONTAINING PROTEIN"/>
    <property type="match status" value="1"/>
</dbReference>
<protein>
    <submittedName>
        <fullName evidence="1">Uncharacterized protein</fullName>
    </submittedName>
</protein>
<accession>A0A166GCB1</accession>
<evidence type="ECO:0000313" key="2">
    <source>
        <dbReference type="Proteomes" id="UP000077755"/>
    </source>
</evidence>
<proteinExistence type="predicted"/>
<evidence type="ECO:0000313" key="1">
    <source>
        <dbReference type="EMBL" id="WOG82241.1"/>
    </source>
</evidence>
<sequence>MPYFTSFQSILVQPSILMLLFASLLVAQARLHPISSVVKVVQVQFNGFLACTPTATHPTRRGVSGAAGVLVSASCKGTLGTAVTNTSGYYAGLISFEEPKFYDPSRGVPCFVTVRLPAIGSSCQVLPTTGTLRAPVYLVSLTGGQIAIVNAKPLQYVA</sequence>
<dbReference type="Gramene" id="KZN08802">
    <property type="protein sequence ID" value="KZN08802"/>
    <property type="gene ID" value="DCAR_001458"/>
</dbReference>
<gene>
    <name evidence="1" type="ORF">DCAR_0101404</name>
</gene>
<dbReference type="EMBL" id="CP093343">
    <property type="protein sequence ID" value="WOG82241.1"/>
    <property type="molecule type" value="Genomic_DNA"/>
</dbReference>
<dbReference type="Proteomes" id="UP000077755">
    <property type="component" value="Chromosome 1"/>
</dbReference>
<reference evidence="1" key="2">
    <citation type="submission" date="2022-03" db="EMBL/GenBank/DDBJ databases">
        <title>Draft title - Genomic analysis of global carrot germplasm unveils the trajectory of domestication and the origin of high carotenoid orange carrot.</title>
        <authorList>
            <person name="Iorizzo M."/>
            <person name="Ellison S."/>
            <person name="Senalik D."/>
            <person name="Macko-Podgorni A."/>
            <person name="Grzebelus D."/>
            <person name="Bostan H."/>
            <person name="Rolling W."/>
            <person name="Curaba J."/>
            <person name="Simon P."/>
        </authorList>
    </citation>
    <scope>NUCLEOTIDE SEQUENCE</scope>
    <source>
        <tissue evidence="1">Leaf</tissue>
    </source>
</reference>
<keyword evidence="2" id="KW-1185">Reference proteome</keyword>
<dbReference type="PANTHER" id="PTHR34458">
    <property type="entry name" value="POLLEN OLE E 1 ALLERGEN AND EXTENSIN FAMILY PROTEIN-RELATED"/>
    <property type="match status" value="1"/>
</dbReference>
<organism evidence="1 2">
    <name type="scientific">Daucus carota subsp. sativus</name>
    <name type="common">Carrot</name>
    <dbReference type="NCBI Taxonomy" id="79200"/>
    <lineage>
        <taxon>Eukaryota</taxon>
        <taxon>Viridiplantae</taxon>
        <taxon>Streptophyta</taxon>
        <taxon>Embryophyta</taxon>
        <taxon>Tracheophyta</taxon>
        <taxon>Spermatophyta</taxon>
        <taxon>Magnoliopsida</taxon>
        <taxon>eudicotyledons</taxon>
        <taxon>Gunneridae</taxon>
        <taxon>Pentapetalae</taxon>
        <taxon>asterids</taxon>
        <taxon>campanulids</taxon>
        <taxon>Apiales</taxon>
        <taxon>Apiaceae</taxon>
        <taxon>Apioideae</taxon>
        <taxon>Scandiceae</taxon>
        <taxon>Daucinae</taxon>
        <taxon>Daucus</taxon>
        <taxon>Daucus sect. Daucus</taxon>
    </lineage>
</organism>
<name>A0A166GCB1_DAUCS</name>
<reference evidence="1" key="1">
    <citation type="journal article" date="2016" name="Nat. Genet.">
        <title>A high-quality carrot genome assembly provides new insights into carotenoid accumulation and asterid genome evolution.</title>
        <authorList>
            <person name="Iorizzo M."/>
            <person name="Ellison S."/>
            <person name="Senalik D."/>
            <person name="Zeng P."/>
            <person name="Satapoomin P."/>
            <person name="Huang J."/>
            <person name="Bowman M."/>
            <person name="Iovene M."/>
            <person name="Sanseverino W."/>
            <person name="Cavagnaro P."/>
            <person name="Yildiz M."/>
            <person name="Macko-Podgorni A."/>
            <person name="Moranska E."/>
            <person name="Grzebelus E."/>
            <person name="Grzebelus D."/>
            <person name="Ashrafi H."/>
            <person name="Zheng Z."/>
            <person name="Cheng S."/>
            <person name="Spooner D."/>
            <person name="Van Deynze A."/>
            <person name="Simon P."/>
        </authorList>
    </citation>
    <scope>NUCLEOTIDE SEQUENCE</scope>
    <source>
        <tissue evidence="1">Leaf</tissue>
    </source>
</reference>
<dbReference type="AlphaFoldDB" id="A0A166GCB1"/>